<dbReference type="Pfam" id="PF12096">
    <property type="entry name" value="DUF3572"/>
    <property type="match status" value="1"/>
</dbReference>
<dbReference type="RefSeq" id="WP_317627323.1">
    <property type="nucleotide sequence ID" value="NZ_JANFFA010000005.1"/>
</dbReference>
<dbReference type="EMBL" id="JANFFA010000005">
    <property type="protein sequence ID" value="MDQ2095702.1"/>
    <property type="molecule type" value="Genomic_DNA"/>
</dbReference>
<dbReference type="AlphaFoldDB" id="A0AAJ1UGY2"/>
<sequence>MSMLRESAETVGLQALAWLAGDEELWLVFLGASGASAEDAKARAGDAVFLGSVLDFLLMDDAWITGFCDAQGLAYDVPMQARAALPGGGQVHWT</sequence>
<organism evidence="1 2">
    <name type="scientific">Rhodalgimonas zhirmunskyi</name>
    <dbReference type="NCBI Taxonomy" id="2964767"/>
    <lineage>
        <taxon>Bacteria</taxon>
        <taxon>Pseudomonadati</taxon>
        <taxon>Pseudomonadota</taxon>
        <taxon>Alphaproteobacteria</taxon>
        <taxon>Rhodobacterales</taxon>
        <taxon>Roseobacteraceae</taxon>
        <taxon>Rhodalgimonas</taxon>
    </lineage>
</organism>
<dbReference type="InterPro" id="IPR021955">
    <property type="entry name" value="DUF3572"/>
</dbReference>
<name>A0AAJ1UGY2_9RHOB</name>
<accession>A0AAJ1UGY2</accession>
<evidence type="ECO:0000313" key="1">
    <source>
        <dbReference type="EMBL" id="MDQ2095702.1"/>
    </source>
</evidence>
<proteinExistence type="predicted"/>
<dbReference type="Proteomes" id="UP001227162">
    <property type="component" value="Unassembled WGS sequence"/>
</dbReference>
<gene>
    <name evidence="1" type="ORF">NOI20_16410</name>
</gene>
<keyword evidence="2" id="KW-1185">Reference proteome</keyword>
<protein>
    <submittedName>
        <fullName evidence="1">DUF3572 domain-containing protein</fullName>
    </submittedName>
</protein>
<comment type="caution">
    <text evidence="1">The sequence shown here is derived from an EMBL/GenBank/DDBJ whole genome shotgun (WGS) entry which is preliminary data.</text>
</comment>
<evidence type="ECO:0000313" key="2">
    <source>
        <dbReference type="Proteomes" id="UP001227162"/>
    </source>
</evidence>
<reference evidence="1" key="2">
    <citation type="submission" date="2023-04" db="EMBL/GenBank/DDBJ databases">
        <title>'Rhodoalgimonas zhirmunskyi' gen. nov., isolated from a red alga.</title>
        <authorList>
            <person name="Nedashkovskaya O.I."/>
            <person name="Otstavnykh N.Y."/>
            <person name="Bystritskaya E.P."/>
            <person name="Balabanova L.A."/>
            <person name="Isaeva M.P."/>
        </authorList>
    </citation>
    <scope>NUCLEOTIDE SEQUENCE</scope>
    <source>
        <strain evidence="1">10Alg 79</strain>
    </source>
</reference>
<reference evidence="1" key="1">
    <citation type="submission" date="2022-07" db="EMBL/GenBank/DDBJ databases">
        <authorList>
            <person name="Otstavnykh N."/>
            <person name="Isaeva M."/>
            <person name="Bystritskaya E."/>
        </authorList>
    </citation>
    <scope>NUCLEOTIDE SEQUENCE</scope>
    <source>
        <strain evidence="1">10Alg 79</strain>
    </source>
</reference>